<dbReference type="SMART" id="SM00267">
    <property type="entry name" value="GGDEF"/>
    <property type="match status" value="1"/>
</dbReference>
<feature type="transmembrane region" description="Helical" evidence="1">
    <location>
        <begin position="6"/>
        <end position="27"/>
    </location>
</feature>
<evidence type="ECO:0000259" key="3">
    <source>
        <dbReference type="PROSITE" id="PS50887"/>
    </source>
</evidence>
<dbReference type="SMART" id="SM00052">
    <property type="entry name" value="EAL"/>
    <property type="match status" value="1"/>
</dbReference>
<organism evidence="4 5">
    <name type="scientific">Rhodobacter lacus</name>
    <dbReference type="NCBI Taxonomy" id="1641972"/>
    <lineage>
        <taxon>Bacteria</taxon>
        <taxon>Pseudomonadati</taxon>
        <taxon>Pseudomonadota</taxon>
        <taxon>Alphaproteobacteria</taxon>
        <taxon>Rhodobacterales</taxon>
        <taxon>Rhodobacter group</taxon>
        <taxon>Rhodobacter</taxon>
    </lineage>
</organism>
<dbReference type="InterPro" id="IPR029787">
    <property type="entry name" value="Nucleotide_cyclase"/>
</dbReference>
<dbReference type="InterPro" id="IPR043128">
    <property type="entry name" value="Rev_trsase/Diguanyl_cyclase"/>
</dbReference>
<sequence length="723" mass="79724">MKPNTLPGQIVVLVTSVLLAVLVVLWLSLLSVRHTMDANAVEDSSKRVAGRLHSMQEEVSLIASDYHNWTDLYLDAKALAIDQLASNYGITAERGDVFQYAEIFDGPFSAPLSWQAGAGLAPQTGFLSEQTRQTLRGAVSALDSSGRQTFDFFGYRNGQLVMFSASYLLPENAELLARVDRKTAAIATIGKIIEPTRLQDMERELSISGLEALPAPPPPGTVSQALPGVRGTPVAWLRWSPPQPGTLLFWKMFPIMGTISLVFGVISYSAARLLRSKAEGLIKREAVSSGRARRDALTQLPNRYAMREHLETLRKREILECAVITIDLVRFKIINDTVGHLGGDAFLVEFATRLHRLTDEHTFVSRYGGDEFFIILSCEAGLDRLVARKCRQLETVSTAPIICNGVSFEVVASKGLACDKTHALDHEELLRRADRAMYCAKQSETLEVVRYDARMESEDRDHKRIERELRRALADGSGFATYFQPIVTAGGAEGPVRYEALARWTSPEIGPVAPDRFIKVAEASGLLMPLGWLLLDRACKDMRALPGACFSINISPTQLMSQGFGAKFTEVVRAYGLEPAQIEIEVTEQIVLRDDTTISQELIALSDSGFTLALDDFGTGYASIAYLTRMPFDTLKIDRSFVRSLDGGKHGMRMIRSIIGLARAMDLKIVAEGIETELDATRLSIAGADLLQGYYFGRPAPIETYITAQTPLADRDTAQLRTH</sequence>
<dbReference type="InterPro" id="IPR035919">
    <property type="entry name" value="EAL_sf"/>
</dbReference>
<dbReference type="Pfam" id="PF00990">
    <property type="entry name" value="GGDEF"/>
    <property type="match status" value="1"/>
</dbReference>
<dbReference type="Gene3D" id="3.30.70.270">
    <property type="match status" value="1"/>
</dbReference>
<evidence type="ECO:0000313" key="4">
    <source>
        <dbReference type="EMBL" id="MFD2175720.1"/>
    </source>
</evidence>
<dbReference type="PROSITE" id="PS50883">
    <property type="entry name" value="EAL"/>
    <property type="match status" value="1"/>
</dbReference>
<reference evidence="5" key="1">
    <citation type="journal article" date="2019" name="Int. J. Syst. Evol. Microbiol.">
        <title>The Global Catalogue of Microorganisms (GCM) 10K type strain sequencing project: providing services to taxonomists for standard genome sequencing and annotation.</title>
        <authorList>
            <consortium name="The Broad Institute Genomics Platform"/>
            <consortium name="The Broad Institute Genome Sequencing Center for Infectious Disease"/>
            <person name="Wu L."/>
            <person name="Ma J."/>
        </authorList>
    </citation>
    <scope>NUCLEOTIDE SEQUENCE [LARGE SCALE GENOMIC DNA]</scope>
    <source>
        <strain evidence="5">CCUG 55131</strain>
    </source>
</reference>
<dbReference type="RefSeq" id="WP_377393070.1">
    <property type="nucleotide sequence ID" value="NZ_JBHUIX010000019.1"/>
</dbReference>
<dbReference type="PANTHER" id="PTHR33121:SF70">
    <property type="entry name" value="SIGNALING PROTEIN YKOW"/>
    <property type="match status" value="1"/>
</dbReference>
<dbReference type="PROSITE" id="PS50887">
    <property type="entry name" value="GGDEF"/>
    <property type="match status" value="1"/>
</dbReference>
<keyword evidence="1" id="KW-0472">Membrane</keyword>
<dbReference type="SUPFAM" id="SSF141868">
    <property type="entry name" value="EAL domain-like"/>
    <property type="match status" value="1"/>
</dbReference>
<keyword evidence="1" id="KW-1133">Transmembrane helix</keyword>
<dbReference type="Pfam" id="PF00563">
    <property type="entry name" value="EAL"/>
    <property type="match status" value="1"/>
</dbReference>
<feature type="domain" description="GGDEF" evidence="3">
    <location>
        <begin position="319"/>
        <end position="453"/>
    </location>
</feature>
<dbReference type="InterPro" id="IPR000160">
    <property type="entry name" value="GGDEF_dom"/>
</dbReference>
<dbReference type="CDD" id="cd01948">
    <property type="entry name" value="EAL"/>
    <property type="match status" value="1"/>
</dbReference>
<dbReference type="PANTHER" id="PTHR33121">
    <property type="entry name" value="CYCLIC DI-GMP PHOSPHODIESTERASE PDEF"/>
    <property type="match status" value="1"/>
</dbReference>
<dbReference type="NCBIfam" id="TIGR00254">
    <property type="entry name" value="GGDEF"/>
    <property type="match status" value="1"/>
</dbReference>
<dbReference type="CDD" id="cd01949">
    <property type="entry name" value="GGDEF"/>
    <property type="match status" value="1"/>
</dbReference>
<proteinExistence type="predicted"/>
<dbReference type="SUPFAM" id="SSF55073">
    <property type="entry name" value="Nucleotide cyclase"/>
    <property type="match status" value="1"/>
</dbReference>
<gene>
    <name evidence="4" type="ORF">ACFSM0_16630</name>
</gene>
<comment type="caution">
    <text evidence="4">The sequence shown here is derived from an EMBL/GenBank/DDBJ whole genome shotgun (WGS) entry which is preliminary data.</text>
</comment>
<evidence type="ECO:0000256" key="1">
    <source>
        <dbReference type="SAM" id="Phobius"/>
    </source>
</evidence>
<accession>A0ABW5ACE8</accession>
<name>A0ABW5ACE8_9RHOB</name>
<keyword evidence="1" id="KW-0812">Transmembrane</keyword>
<dbReference type="EMBL" id="JBHUIX010000019">
    <property type="protein sequence ID" value="MFD2175720.1"/>
    <property type="molecule type" value="Genomic_DNA"/>
</dbReference>
<dbReference type="Proteomes" id="UP001597413">
    <property type="component" value="Unassembled WGS sequence"/>
</dbReference>
<evidence type="ECO:0000259" key="2">
    <source>
        <dbReference type="PROSITE" id="PS50883"/>
    </source>
</evidence>
<dbReference type="Gene3D" id="3.20.20.450">
    <property type="entry name" value="EAL domain"/>
    <property type="match status" value="1"/>
</dbReference>
<dbReference type="InterPro" id="IPR001633">
    <property type="entry name" value="EAL_dom"/>
</dbReference>
<keyword evidence="5" id="KW-1185">Reference proteome</keyword>
<feature type="transmembrane region" description="Helical" evidence="1">
    <location>
        <begin position="248"/>
        <end position="271"/>
    </location>
</feature>
<dbReference type="InterPro" id="IPR050706">
    <property type="entry name" value="Cyclic-di-GMP_PDE-like"/>
</dbReference>
<feature type="domain" description="EAL" evidence="2">
    <location>
        <begin position="462"/>
        <end position="713"/>
    </location>
</feature>
<evidence type="ECO:0000313" key="5">
    <source>
        <dbReference type="Proteomes" id="UP001597413"/>
    </source>
</evidence>
<protein>
    <submittedName>
        <fullName evidence="4">Bifunctional diguanylate cyclase/phosphodiesterase</fullName>
    </submittedName>
</protein>